<accession>A0A2V2N3B3</accession>
<dbReference type="InterPro" id="IPR035965">
    <property type="entry name" value="PAS-like_dom_sf"/>
</dbReference>
<name>A0A2V2N3B3_9EURY</name>
<dbReference type="EMBL" id="QGMY01000005">
    <property type="protein sequence ID" value="PWR73005.1"/>
    <property type="molecule type" value="Genomic_DNA"/>
</dbReference>
<evidence type="ECO:0000313" key="2">
    <source>
        <dbReference type="EMBL" id="PWR73005.1"/>
    </source>
</evidence>
<dbReference type="OrthoDB" id="8127at2157"/>
<dbReference type="RefSeq" id="WP_109968010.1">
    <property type="nucleotide sequence ID" value="NZ_CP176093.1"/>
</dbReference>
<evidence type="ECO:0000313" key="3">
    <source>
        <dbReference type="Proteomes" id="UP000245657"/>
    </source>
</evidence>
<dbReference type="Gene3D" id="3.30.450.20">
    <property type="entry name" value="PAS domain"/>
    <property type="match status" value="1"/>
</dbReference>
<dbReference type="PROSITE" id="PS50112">
    <property type="entry name" value="PAS"/>
    <property type="match status" value="1"/>
</dbReference>
<evidence type="ECO:0000259" key="1">
    <source>
        <dbReference type="PROSITE" id="PS50112"/>
    </source>
</evidence>
<gene>
    <name evidence="2" type="ORF">DK846_05870</name>
</gene>
<feature type="domain" description="PAS" evidence="1">
    <location>
        <begin position="25"/>
        <end position="72"/>
    </location>
</feature>
<organism evidence="2 3">
    <name type="scientific">Methanospirillum lacunae</name>
    <dbReference type="NCBI Taxonomy" id="668570"/>
    <lineage>
        <taxon>Archaea</taxon>
        <taxon>Methanobacteriati</taxon>
        <taxon>Methanobacteriota</taxon>
        <taxon>Stenosarchaea group</taxon>
        <taxon>Methanomicrobia</taxon>
        <taxon>Methanomicrobiales</taxon>
        <taxon>Methanospirillaceae</taxon>
        <taxon>Methanospirillum</taxon>
    </lineage>
</organism>
<keyword evidence="3" id="KW-1185">Reference proteome</keyword>
<dbReference type="InterPro" id="IPR000014">
    <property type="entry name" value="PAS"/>
</dbReference>
<dbReference type="AlphaFoldDB" id="A0A2V2N3B3"/>
<proteinExistence type="predicted"/>
<sequence>MNRQYKKTTAMAFRCKADAALGFEYVDEGSRHVTGYTQTDLVEAGQVCLPDLIQQGEREQVRQQIQDGINREGSFAVQFSMVTKDKTVVEGILIGKGIFPKPLMISGIEGYIVRMQE</sequence>
<dbReference type="SUPFAM" id="SSF55785">
    <property type="entry name" value="PYP-like sensor domain (PAS domain)"/>
    <property type="match status" value="1"/>
</dbReference>
<comment type="caution">
    <text evidence="2">The sequence shown here is derived from an EMBL/GenBank/DDBJ whole genome shotgun (WGS) entry which is preliminary data.</text>
</comment>
<reference evidence="2 3" key="1">
    <citation type="submission" date="2018-05" db="EMBL/GenBank/DDBJ databases">
        <title>Draft genome of Methanospirillum lacunae Ki8-1.</title>
        <authorList>
            <person name="Dueholm M.S."/>
            <person name="Nielsen P.H."/>
            <person name="Bakmann L.F."/>
            <person name="Otzen D.E."/>
        </authorList>
    </citation>
    <scope>NUCLEOTIDE SEQUENCE [LARGE SCALE GENOMIC DNA]</scope>
    <source>
        <strain evidence="2 3">Ki8-1</strain>
    </source>
</reference>
<dbReference type="Proteomes" id="UP000245657">
    <property type="component" value="Unassembled WGS sequence"/>
</dbReference>
<protein>
    <recommendedName>
        <fullName evidence="1">PAS domain-containing protein</fullName>
    </recommendedName>
</protein>
<dbReference type="GeneID" id="97548938"/>